<dbReference type="EMBL" id="NKXS01000766">
    <property type="protein sequence ID" value="PIN22430.1"/>
    <property type="molecule type" value="Genomic_DNA"/>
</dbReference>
<organism evidence="1 2">
    <name type="scientific">Handroanthus impetiginosus</name>
    <dbReference type="NCBI Taxonomy" id="429701"/>
    <lineage>
        <taxon>Eukaryota</taxon>
        <taxon>Viridiplantae</taxon>
        <taxon>Streptophyta</taxon>
        <taxon>Embryophyta</taxon>
        <taxon>Tracheophyta</taxon>
        <taxon>Spermatophyta</taxon>
        <taxon>Magnoliopsida</taxon>
        <taxon>eudicotyledons</taxon>
        <taxon>Gunneridae</taxon>
        <taxon>Pentapetalae</taxon>
        <taxon>asterids</taxon>
        <taxon>lamiids</taxon>
        <taxon>Lamiales</taxon>
        <taxon>Bignoniaceae</taxon>
        <taxon>Crescentiina</taxon>
        <taxon>Tabebuia alliance</taxon>
        <taxon>Handroanthus</taxon>
    </lineage>
</organism>
<dbReference type="AlphaFoldDB" id="A0A2G9HYL1"/>
<evidence type="ECO:0000313" key="2">
    <source>
        <dbReference type="Proteomes" id="UP000231279"/>
    </source>
</evidence>
<accession>A0A2G9HYL1</accession>
<reference evidence="2" key="1">
    <citation type="journal article" date="2018" name="Gigascience">
        <title>Genome assembly of the Pink Ipe (Handroanthus impetiginosus, Bignoniaceae), a highly valued, ecologically keystone Neotropical timber forest tree.</title>
        <authorList>
            <person name="Silva-Junior O.B."/>
            <person name="Grattapaglia D."/>
            <person name="Novaes E."/>
            <person name="Collevatti R.G."/>
        </authorList>
    </citation>
    <scope>NUCLEOTIDE SEQUENCE [LARGE SCALE GENOMIC DNA]</scope>
    <source>
        <strain evidence="2">cv. UFG-1</strain>
    </source>
</reference>
<protein>
    <submittedName>
        <fullName evidence="1">Uncharacterized protein</fullName>
    </submittedName>
</protein>
<evidence type="ECO:0000313" key="1">
    <source>
        <dbReference type="EMBL" id="PIN22430.1"/>
    </source>
</evidence>
<comment type="caution">
    <text evidence="1">The sequence shown here is derived from an EMBL/GenBank/DDBJ whole genome shotgun (WGS) entry which is preliminary data.</text>
</comment>
<name>A0A2G9HYL1_9LAMI</name>
<gene>
    <name evidence="1" type="ORF">CDL12_04860</name>
</gene>
<keyword evidence="2" id="KW-1185">Reference proteome</keyword>
<sequence length="52" mass="5590">MGLGLGVLPCPPVICRRSIVSSEWLFVKVQSCWNPGVLEEAGCLADNLGFLN</sequence>
<dbReference type="Proteomes" id="UP000231279">
    <property type="component" value="Unassembled WGS sequence"/>
</dbReference>
<proteinExistence type="predicted"/>